<dbReference type="GO" id="GO:0008360">
    <property type="term" value="P:regulation of cell shape"/>
    <property type="evidence" value="ECO:0007669"/>
    <property type="project" value="UniProtKB-KW"/>
</dbReference>
<evidence type="ECO:0000259" key="18">
    <source>
        <dbReference type="Pfam" id="PF12804"/>
    </source>
</evidence>
<evidence type="ECO:0000256" key="1">
    <source>
        <dbReference type="ARBA" id="ARBA00001946"/>
    </source>
</evidence>
<evidence type="ECO:0000256" key="8">
    <source>
        <dbReference type="ARBA" id="ARBA00022723"/>
    </source>
</evidence>
<keyword evidence="9" id="KW-0677">Repeat</keyword>
<evidence type="ECO:0000256" key="14">
    <source>
        <dbReference type="ARBA" id="ARBA00023315"/>
    </source>
</evidence>
<evidence type="ECO:0000256" key="16">
    <source>
        <dbReference type="ARBA" id="ARBA00048247"/>
    </source>
</evidence>
<dbReference type="HAMAP" id="MF_01631">
    <property type="entry name" value="GlmU"/>
    <property type="match status" value="1"/>
</dbReference>
<evidence type="ECO:0000256" key="4">
    <source>
        <dbReference type="ARBA" id="ARBA00007947"/>
    </source>
</evidence>
<dbReference type="InterPro" id="IPR011004">
    <property type="entry name" value="Trimer_LpxA-like_sf"/>
</dbReference>
<dbReference type="Pfam" id="PF00132">
    <property type="entry name" value="Hexapep"/>
    <property type="match status" value="1"/>
</dbReference>
<dbReference type="InterPro" id="IPR029044">
    <property type="entry name" value="Nucleotide-diphossugar_trans"/>
</dbReference>
<feature type="domain" description="Mannose-1-phosphate guanyltransferase C-terminal" evidence="19">
    <location>
        <begin position="261"/>
        <end position="347"/>
    </location>
</feature>
<dbReference type="EMBL" id="CABL01000005">
    <property type="protein sequence ID" value="CBH74912.1"/>
    <property type="molecule type" value="Genomic_DNA"/>
</dbReference>
<keyword evidence="13" id="KW-0511">Multifunctional enzyme</keyword>
<dbReference type="NCBIfam" id="TIGR01173">
    <property type="entry name" value="glmU"/>
    <property type="match status" value="1"/>
</dbReference>
<dbReference type="GO" id="GO:0005737">
    <property type="term" value="C:cytoplasm"/>
    <property type="evidence" value="ECO:0007669"/>
    <property type="project" value="UniProtKB-SubCell"/>
</dbReference>
<evidence type="ECO:0000256" key="9">
    <source>
        <dbReference type="ARBA" id="ARBA00022737"/>
    </source>
</evidence>
<dbReference type="GO" id="GO:0000287">
    <property type="term" value="F:magnesium ion binding"/>
    <property type="evidence" value="ECO:0007669"/>
    <property type="project" value="InterPro"/>
</dbReference>
<evidence type="ECO:0000256" key="15">
    <source>
        <dbReference type="ARBA" id="ARBA00023316"/>
    </source>
</evidence>
<dbReference type="SUPFAM" id="SSF51161">
    <property type="entry name" value="Trimeric LpxA-like enzymes"/>
    <property type="match status" value="1"/>
</dbReference>
<comment type="caution">
    <text evidence="20">The sequence shown here is derived from an EMBL/GenBank/DDBJ whole genome shotgun (WGS) entry which is preliminary data.</text>
</comment>
<dbReference type="GO" id="GO:0071555">
    <property type="term" value="P:cell wall organization"/>
    <property type="evidence" value="ECO:0007669"/>
    <property type="project" value="UniProtKB-KW"/>
</dbReference>
<keyword evidence="15" id="KW-0961">Cell wall biogenesis/degradation</keyword>
<evidence type="ECO:0000256" key="3">
    <source>
        <dbReference type="ARBA" id="ARBA00007707"/>
    </source>
</evidence>
<evidence type="ECO:0000256" key="17">
    <source>
        <dbReference type="ARBA" id="ARBA00048493"/>
    </source>
</evidence>
<comment type="catalytic activity">
    <reaction evidence="16">
        <text>alpha-D-glucosamine 1-phosphate + acetyl-CoA = N-acetyl-alpha-D-glucosamine 1-phosphate + CoA + H(+)</text>
        <dbReference type="Rhea" id="RHEA:13725"/>
        <dbReference type="ChEBI" id="CHEBI:15378"/>
        <dbReference type="ChEBI" id="CHEBI:57287"/>
        <dbReference type="ChEBI" id="CHEBI:57288"/>
        <dbReference type="ChEBI" id="CHEBI:57776"/>
        <dbReference type="ChEBI" id="CHEBI:58516"/>
        <dbReference type="EC" id="2.3.1.157"/>
    </reaction>
</comment>
<dbReference type="InterPro" id="IPR038009">
    <property type="entry name" value="GlmU_C_LbH"/>
</dbReference>
<dbReference type="InterPro" id="IPR025877">
    <property type="entry name" value="MobA-like_NTP_Trfase"/>
</dbReference>
<gene>
    <name evidence="20" type="primary">gcaD</name>
    <name evidence="20" type="ORF">CARN1_0087</name>
</gene>
<organism evidence="20">
    <name type="scientific">mine drainage metagenome</name>
    <dbReference type="NCBI Taxonomy" id="410659"/>
    <lineage>
        <taxon>unclassified sequences</taxon>
        <taxon>metagenomes</taxon>
        <taxon>ecological metagenomes</taxon>
    </lineage>
</organism>
<dbReference type="PANTHER" id="PTHR43584:SF3">
    <property type="entry name" value="BIFUNCTIONAL PROTEIN GLMU"/>
    <property type="match status" value="1"/>
</dbReference>
<keyword evidence="8" id="KW-0479">Metal-binding</keyword>
<keyword evidence="5" id="KW-0963">Cytoplasm</keyword>
<evidence type="ECO:0000256" key="2">
    <source>
        <dbReference type="ARBA" id="ARBA00004496"/>
    </source>
</evidence>
<comment type="subcellular location">
    <subcellularLocation>
        <location evidence="2">Cytoplasm</location>
    </subcellularLocation>
</comment>
<dbReference type="InterPro" id="IPR001451">
    <property type="entry name" value="Hexapep"/>
</dbReference>
<evidence type="ECO:0000256" key="11">
    <source>
        <dbReference type="ARBA" id="ARBA00022960"/>
    </source>
</evidence>
<evidence type="ECO:0000256" key="5">
    <source>
        <dbReference type="ARBA" id="ARBA00022490"/>
    </source>
</evidence>
<dbReference type="GO" id="GO:0000902">
    <property type="term" value="P:cell morphogenesis"/>
    <property type="evidence" value="ECO:0007669"/>
    <property type="project" value="InterPro"/>
</dbReference>
<dbReference type="GO" id="GO:0009252">
    <property type="term" value="P:peptidoglycan biosynthetic process"/>
    <property type="evidence" value="ECO:0007669"/>
    <property type="project" value="UniProtKB-KW"/>
</dbReference>
<dbReference type="AlphaFoldDB" id="E6PEM7"/>
<comment type="cofactor">
    <cofactor evidence="1">
        <name>Mg(2+)</name>
        <dbReference type="ChEBI" id="CHEBI:18420"/>
    </cofactor>
</comment>
<keyword evidence="6 20" id="KW-0808">Transferase</keyword>
<dbReference type="CDD" id="cd02540">
    <property type="entry name" value="GT2_GlmU_N_bac"/>
    <property type="match status" value="1"/>
</dbReference>
<comment type="similarity">
    <text evidence="4">In the N-terminal section; belongs to the N-acetylglucosamine-1-phosphate uridyltransferase family.</text>
</comment>
<evidence type="ECO:0000256" key="7">
    <source>
        <dbReference type="ARBA" id="ARBA00022695"/>
    </source>
</evidence>
<evidence type="ECO:0000259" key="19">
    <source>
        <dbReference type="Pfam" id="PF25087"/>
    </source>
</evidence>
<dbReference type="CDD" id="cd03353">
    <property type="entry name" value="LbH_GlmU_C"/>
    <property type="match status" value="1"/>
</dbReference>
<feature type="domain" description="MobA-like NTP transferase" evidence="18">
    <location>
        <begin position="5"/>
        <end position="127"/>
    </location>
</feature>
<dbReference type="Pfam" id="PF12804">
    <property type="entry name" value="NTP_transf_3"/>
    <property type="match status" value="1"/>
</dbReference>
<evidence type="ECO:0000256" key="6">
    <source>
        <dbReference type="ARBA" id="ARBA00022679"/>
    </source>
</evidence>
<dbReference type="InterPro" id="IPR005882">
    <property type="entry name" value="Bifunctional_GlmU"/>
</dbReference>
<comment type="catalytic activity">
    <reaction evidence="17">
        <text>N-acetyl-alpha-D-glucosamine 1-phosphate + UTP + H(+) = UDP-N-acetyl-alpha-D-glucosamine + diphosphate</text>
        <dbReference type="Rhea" id="RHEA:13509"/>
        <dbReference type="ChEBI" id="CHEBI:15378"/>
        <dbReference type="ChEBI" id="CHEBI:33019"/>
        <dbReference type="ChEBI" id="CHEBI:46398"/>
        <dbReference type="ChEBI" id="CHEBI:57705"/>
        <dbReference type="ChEBI" id="CHEBI:57776"/>
        <dbReference type="EC" id="2.7.7.23"/>
    </reaction>
</comment>
<evidence type="ECO:0000256" key="10">
    <source>
        <dbReference type="ARBA" id="ARBA00022842"/>
    </source>
</evidence>
<accession>E6PEM7</accession>
<protein>
    <submittedName>
        <fullName evidence="20">UDP-N-acetylglucosamine pyrophosphorylase</fullName>
        <ecNumber evidence="20">2.7.7.23</ecNumber>
    </submittedName>
</protein>
<name>E6PEM7_9ZZZZ</name>
<dbReference type="EC" id="2.7.7.23" evidence="20"/>
<keyword evidence="12" id="KW-0573">Peptidoglycan synthesis</keyword>
<dbReference type="GO" id="GO:0003977">
    <property type="term" value="F:UDP-N-acetylglucosamine diphosphorylase activity"/>
    <property type="evidence" value="ECO:0007669"/>
    <property type="project" value="UniProtKB-EC"/>
</dbReference>
<comment type="similarity">
    <text evidence="3">In the C-terminal section; belongs to the transferase hexapeptide repeat family.</text>
</comment>
<dbReference type="Pfam" id="PF25087">
    <property type="entry name" value="GMPPB_C"/>
    <property type="match status" value="1"/>
</dbReference>
<evidence type="ECO:0000313" key="20">
    <source>
        <dbReference type="EMBL" id="CBH74912.1"/>
    </source>
</evidence>
<keyword evidence="7 20" id="KW-0548">Nucleotidyltransferase</keyword>
<dbReference type="PANTHER" id="PTHR43584">
    <property type="entry name" value="NUCLEOTIDYL TRANSFERASE"/>
    <property type="match status" value="1"/>
</dbReference>
<dbReference type="Gene3D" id="3.90.550.10">
    <property type="entry name" value="Spore Coat Polysaccharide Biosynthesis Protein SpsA, Chain A"/>
    <property type="match status" value="1"/>
</dbReference>
<evidence type="ECO:0000256" key="13">
    <source>
        <dbReference type="ARBA" id="ARBA00023268"/>
    </source>
</evidence>
<dbReference type="Gene3D" id="2.160.10.10">
    <property type="entry name" value="Hexapeptide repeat proteins"/>
    <property type="match status" value="1"/>
</dbReference>
<dbReference type="InterPro" id="IPR050065">
    <property type="entry name" value="GlmU-like"/>
</dbReference>
<keyword evidence="14" id="KW-0012">Acyltransferase</keyword>
<dbReference type="SUPFAM" id="SSF53448">
    <property type="entry name" value="Nucleotide-diphospho-sugar transferases"/>
    <property type="match status" value="1"/>
</dbReference>
<dbReference type="InterPro" id="IPR056729">
    <property type="entry name" value="GMPPB_C"/>
</dbReference>
<sequence length="441" mass="46982">MIVRAILLAAGKGTRMKSARPKVLHELCGRSMLWYALAALRDAGIEEIVVVTNPELDPHVRALGVRTVVQGEQLGTGHAVQVALAALEARADGRILVTNGDMPLVRAETLVRVLSAAGENDVSLVTARMPLPSNFGRIVRHGERVARIVEVRDASESERAIDEMNAGIYAFPETHLRDAVARLRNDNAQGEYYLTDAIELSAAADRPAVPVVADEFEEVLGVNDRSELARARAAMNRRICERHMLAGVTIVDPATTFLEPELTIGIDTVIYPGTAISLQSSIGSRCTIGPHTRISDARIGDDVSVRESVVIESEIGSGSAIGPFAHVRGHAVLVGENRVGNFVEIKNSRYERGAKSAHLSYLGDAEIGEESNIGAGTITCNYDGKKKHRTKIGRNVSIGSNTSIVAPRTIGDGALTGAGSVVTKDIEPGGRVAGNPARPLP</sequence>
<keyword evidence="11" id="KW-0133">Cell shape</keyword>
<evidence type="ECO:0000256" key="12">
    <source>
        <dbReference type="ARBA" id="ARBA00022984"/>
    </source>
</evidence>
<proteinExistence type="inferred from homology"/>
<keyword evidence="10" id="KW-0460">Magnesium</keyword>
<dbReference type="GO" id="GO:0006048">
    <property type="term" value="P:UDP-N-acetylglucosamine biosynthetic process"/>
    <property type="evidence" value="ECO:0007669"/>
    <property type="project" value="InterPro"/>
</dbReference>
<dbReference type="GO" id="GO:0019134">
    <property type="term" value="F:glucosamine-1-phosphate N-acetyltransferase activity"/>
    <property type="evidence" value="ECO:0007669"/>
    <property type="project" value="UniProtKB-EC"/>
</dbReference>
<reference evidence="20" key="1">
    <citation type="submission" date="2009-10" db="EMBL/GenBank/DDBJ databases">
        <title>Diversity of trophic interactions inside an arsenic-rich microbial ecosystem.</title>
        <authorList>
            <person name="Bertin P.N."/>
            <person name="Heinrich-Salmeron A."/>
            <person name="Pelletier E."/>
            <person name="Goulhen-Chollet F."/>
            <person name="Arsene-Ploetze F."/>
            <person name="Gallien S."/>
            <person name="Calteau A."/>
            <person name="Vallenet D."/>
            <person name="Casiot C."/>
            <person name="Chane-Woon-Ming B."/>
            <person name="Giloteaux L."/>
            <person name="Barakat M."/>
            <person name="Bonnefoy V."/>
            <person name="Bruneel O."/>
            <person name="Chandler M."/>
            <person name="Cleiss J."/>
            <person name="Duran R."/>
            <person name="Elbaz-Poulichet F."/>
            <person name="Fonknechten N."/>
            <person name="Lauga B."/>
            <person name="Mornico D."/>
            <person name="Ortet P."/>
            <person name="Schaeffer C."/>
            <person name="Siguier P."/>
            <person name="Alexander Thil Smith A."/>
            <person name="Van Dorsselaer A."/>
            <person name="Weissenbach J."/>
            <person name="Medigue C."/>
            <person name="Le Paslier D."/>
        </authorList>
    </citation>
    <scope>NUCLEOTIDE SEQUENCE</scope>
</reference>